<feature type="region of interest" description="Disordered" evidence="5">
    <location>
        <begin position="704"/>
        <end position="731"/>
    </location>
</feature>
<name>V8NNH9_OPHHA</name>
<keyword evidence="3" id="KW-0256">Endoplasmic reticulum</keyword>
<evidence type="ECO:0000256" key="4">
    <source>
        <dbReference type="ARBA" id="ARBA00023136"/>
    </source>
</evidence>
<dbReference type="GO" id="GO:0005789">
    <property type="term" value="C:endoplasmic reticulum membrane"/>
    <property type="evidence" value="ECO:0007669"/>
    <property type="project" value="InterPro"/>
</dbReference>
<dbReference type="GO" id="GO:0032934">
    <property type="term" value="F:sterol binding"/>
    <property type="evidence" value="ECO:0007669"/>
    <property type="project" value="InterPro"/>
</dbReference>
<feature type="compositionally biased region" description="Low complexity" evidence="5">
    <location>
        <begin position="233"/>
        <end position="252"/>
    </location>
</feature>
<accession>V8NNH9</accession>
<evidence type="ECO:0000256" key="1">
    <source>
        <dbReference type="ARBA" id="ARBA00004240"/>
    </source>
</evidence>
<dbReference type="GO" id="GO:0045540">
    <property type="term" value="P:regulation of cholesterol biosynthetic process"/>
    <property type="evidence" value="ECO:0007669"/>
    <property type="project" value="TreeGrafter"/>
</dbReference>
<gene>
    <name evidence="7" type="primary">SCAP</name>
    <name evidence="7" type="ORF">L345_10618</name>
</gene>
<evidence type="ECO:0000256" key="2">
    <source>
        <dbReference type="ARBA" id="ARBA00004308"/>
    </source>
</evidence>
<evidence type="ECO:0000313" key="8">
    <source>
        <dbReference type="Proteomes" id="UP000018936"/>
    </source>
</evidence>
<dbReference type="AlphaFoldDB" id="V8NNH9"/>
<feature type="compositionally biased region" description="Basic and acidic residues" evidence="5">
    <location>
        <begin position="556"/>
        <end position="648"/>
    </location>
</feature>
<dbReference type="Pfam" id="PF24006">
    <property type="entry name" value="SCAP_N"/>
    <property type="match status" value="2"/>
</dbReference>
<comment type="subcellular location">
    <subcellularLocation>
        <location evidence="2">Endomembrane system</location>
    </subcellularLocation>
    <subcellularLocation>
        <location evidence="1">Endoplasmic reticulum</location>
    </subcellularLocation>
</comment>
<dbReference type="PANTHER" id="PTHR46378:SF1">
    <property type="entry name" value="STEROL REGULATORY ELEMENT-BINDING PROTEIN CLEAVAGE-ACTIVATING PROTEIN"/>
    <property type="match status" value="1"/>
</dbReference>
<dbReference type="GO" id="GO:0032936">
    <property type="term" value="C:SREBP-SCAP complex"/>
    <property type="evidence" value="ECO:0007669"/>
    <property type="project" value="TreeGrafter"/>
</dbReference>
<feature type="domain" description="SCAP N-terminal" evidence="6">
    <location>
        <begin position="94"/>
        <end position="148"/>
    </location>
</feature>
<dbReference type="EMBL" id="AZIM01002651">
    <property type="protein sequence ID" value="ETE63625.1"/>
    <property type="molecule type" value="Genomic_DNA"/>
</dbReference>
<feature type="non-terminal residue" evidence="7">
    <location>
        <position position="1"/>
    </location>
</feature>
<feature type="region of interest" description="Disordered" evidence="5">
    <location>
        <begin position="324"/>
        <end position="364"/>
    </location>
</feature>
<feature type="compositionally biased region" description="Basic residues" evidence="5">
    <location>
        <begin position="662"/>
        <end position="671"/>
    </location>
</feature>
<reference evidence="7 8" key="1">
    <citation type="journal article" date="2013" name="Proc. Natl. Acad. Sci. U.S.A.">
        <title>The king cobra genome reveals dynamic gene evolution and adaptation in the snake venom system.</title>
        <authorList>
            <person name="Vonk F.J."/>
            <person name="Casewell N.R."/>
            <person name="Henkel C.V."/>
            <person name="Heimberg A.M."/>
            <person name="Jansen H.J."/>
            <person name="McCleary R.J."/>
            <person name="Kerkkamp H.M."/>
            <person name="Vos R.A."/>
            <person name="Guerreiro I."/>
            <person name="Calvete J.J."/>
            <person name="Wuster W."/>
            <person name="Woods A.E."/>
            <person name="Logan J.M."/>
            <person name="Harrison R.A."/>
            <person name="Castoe T.A."/>
            <person name="de Koning A.P."/>
            <person name="Pollock D.D."/>
            <person name="Yandell M."/>
            <person name="Calderon D."/>
            <person name="Renjifo C."/>
            <person name="Currier R.B."/>
            <person name="Salgado D."/>
            <person name="Pla D."/>
            <person name="Sanz L."/>
            <person name="Hyder A.S."/>
            <person name="Ribeiro J.M."/>
            <person name="Arntzen J.W."/>
            <person name="van den Thillart G.E."/>
            <person name="Boetzer M."/>
            <person name="Pirovano W."/>
            <person name="Dirks R.P."/>
            <person name="Spaink H.P."/>
            <person name="Duboule D."/>
            <person name="McGlinn E."/>
            <person name="Kini R.M."/>
            <person name="Richardson M.K."/>
        </authorList>
    </citation>
    <scope>NUCLEOTIDE SEQUENCE</scope>
    <source>
        <tissue evidence="7">Blood</tissue>
    </source>
</reference>
<dbReference type="OrthoDB" id="9378153at2759"/>
<evidence type="ECO:0000256" key="3">
    <source>
        <dbReference type="ARBA" id="ARBA00022824"/>
    </source>
</evidence>
<dbReference type="GO" id="GO:0032933">
    <property type="term" value="P:SREBP signaling pathway"/>
    <property type="evidence" value="ECO:0007669"/>
    <property type="project" value="InterPro"/>
</dbReference>
<feature type="region of interest" description="Disordered" evidence="5">
    <location>
        <begin position="554"/>
        <end position="678"/>
    </location>
</feature>
<dbReference type="GO" id="GO:0000139">
    <property type="term" value="C:Golgi membrane"/>
    <property type="evidence" value="ECO:0007669"/>
    <property type="project" value="InterPro"/>
</dbReference>
<feature type="domain" description="SCAP N-terminal" evidence="6">
    <location>
        <begin position="449"/>
        <end position="533"/>
    </location>
</feature>
<evidence type="ECO:0000259" key="6">
    <source>
        <dbReference type="Pfam" id="PF24006"/>
    </source>
</evidence>
<organism evidence="7 8">
    <name type="scientific">Ophiophagus hannah</name>
    <name type="common">King cobra</name>
    <name type="synonym">Naja hannah</name>
    <dbReference type="NCBI Taxonomy" id="8665"/>
    <lineage>
        <taxon>Eukaryota</taxon>
        <taxon>Metazoa</taxon>
        <taxon>Chordata</taxon>
        <taxon>Craniata</taxon>
        <taxon>Vertebrata</taxon>
        <taxon>Euteleostomi</taxon>
        <taxon>Lepidosauria</taxon>
        <taxon>Squamata</taxon>
        <taxon>Bifurcata</taxon>
        <taxon>Unidentata</taxon>
        <taxon>Episquamata</taxon>
        <taxon>Toxicofera</taxon>
        <taxon>Serpentes</taxon>
        <taxon>Colubroidea</taxon>
        <taxon>Elapidae</taxon>
        <taxon>Elapinae</taxon>
        <taxon>Ophiophagus</taxon>
    </lineage>
</organism>
<feature type="region of interest" description="Disordered" evidence="5">
    <location>
        <begin position="228"/>
        <end position="257"/>
    </location>
</feature>
<dbReference type="InterPro" id="IPR030225">
    <property type="entry name" value="SCAP"/>
</dbReference>
<protein>
    <submittedName>
        <fullName evidence="7">Sterol regulatory element-binding protein cleavage-activating protein</fullName>
    </submittedName>
</protein>
<evidence type="ECO:0000256" key="5">
    <source>
        <dbReference type="SAM" id="MobiDB-lite"/>
    </source>
</evidence>
<sequence>MLSFSLAYLARPSVTHLPFYLSLDRCSQALHNLTPAWPAHFFYNRQGWQGFPEGLWSRFQSSGSILSAAEAFRKALPATGEGLPEGGRGQRAQYSGAPVAYIQQILVKATVSPWPKNFLAVDVFRAPLARVFQLVEELRNHALRDGCRHTYKHTYPGRCSHMVLGLNDSSQPPATDPSLSETLVQGSCAPFCELSGRRPDQASLCALLVRRLPKHDFRDASNSLLKQHTSTESYSLRGPRRSSSPTPCSSRRPLQKHRITKRLLQNYRVCGDLGGHLVQPPAQPGDSHRMTELDLRGHVVQPPLKQENLPHFRQTAPQSFLKKPPGMEHSGLQVASSSTGSLSSLWGSPSKHWKPPGPGKARPHTAMVQEADSATPTMATPTQQLSRSEQLNQAEVFTGRVPFLSPEWSFATCTALFFPFLCVILPLTYITKSLLGLTLGLLPSCLLASSSRIKSLDDVCLQVTDLLPGLKKLRGLLPEHGCLLLSPANFWQNDQERFGADPDIIKTIHQHEPKTLQTSATPKGMRAAIGAPLRNCLRMLGVEVEVTLHLRRGRKEGRMEREREREREKEEERKEIARETGSNERKTEGEEREEEKERKRGSREEPKREGMKKGKEREGGTKGGRKEEGGREGRREEGEERQGGTKWERMKKRKEREEGTKKGRRKRRKERGRQAGGKGEAILAEEFWELKSTSLNVAQKFQPTSGATNSFHPSTPLKQVDLNSQHSPNQPSWLKSTHLKIVEVEKHWERWRDVNHLPGFPDGVVFPGHQAQFPQPAKPPILSLQKLKNTGRDGGMCPSYSAPVLLLVSSDLLFGVAGKYSGVNLYNRKRVVIYAITLGLRHYDASSGTFFVMFSKDASTSHVAFPGLSNSQSVGWMHYTLATSTPSLPKWEKNLTSLLQRDDREHPIILALLSGLEPLVLRAGTVMQRVVWTGFERAARQLGN</sequence>
<keyword evidence="8" id="KW-1185">Reference proteome</keyword>
<comment type="caution">
    <text evidence="7">The sequence shown here is derived from an EMBL/GenBank/DDBJ whole genome shotgun (WGS) entry which is preliminary data.</text>
</comment>
<dbReference type="InterPro" id="IPR057041">
    <property type="entry name" value="SCAP_N"/>
</dbReference>
<dbReference type="PANTHER" id="PTHR46378">
    <property type="entry name" value="STEROL REGULATORY ELEMENT-BINDING PROTEIN CLEAVAGE-ACTIVATING PROTEIN"/>
    <property type="match status" value="1"/>
</dbReference>
<proteinExistence type="predicted"/>
<keyword evidence="4" id="KW-0472">Membrane</keyword>
<evidence type="ECO:0000313" key="7">
    <source>
        <dbReference type="EMBL" id="ETE63625.1"/>
    </source>
</evidence>
<feature type="compositionally biased region" description="Low complexity" evidence="5">
    <location>
        <begin position="336"/>
        <end position="350"/>
    </location>
</feature>
<dbReference type="Proteomes" id="UP000018936">
    <property type="component" value="Unassembled WGS sequence"/>
</dbReference>